<reference evidence="2" key="1">
    <citation type="submission" date="2022-07" db="EMBL/GenBank/DDBJ databases">
        <title>Chromosome-level genome of Muraenolepis orangiensis.</title>
        <authorList>
            <person name="Kim J."/>
        </authorList>
    </citation>
    <scope>NUCLEOTIDE SEQUENCE</scope>
    <source>
        <strain evidence="2">KU_S4_2022</strain>
        <tissue evidence="2">Muscle</tissue>
    </source>
</reference>
<feature type="region of interest" description="Disordered" evidence="1">
    <location>
        <begin position="1"/>
        <end position="78"/>
    </location>
</feature>
<evidence type="ECO:0000313" key="3">
    <source>
        <dbReference type="Proteomes" id="UP001148018"/>
    </source>
</evidence>
<dbReference type="AlphaFoldDB" id="A0A9Q0E303"/>
<accession>A0A9Q0E303</accession>
<dbReference type="Proteomes" id="UP001148018">
    <property type="component" value="Unassembled WGS sequence"/>
</dbReference>
<keyword evidence="3" id="KW-1185">Reference proteome</keyword>
<sequence length="78" mass="8256">MTPPAFSCPPPEPDPDQEAVRQQDGQRGGGGGKRWDEHEESSINPYPSSQNNLAFAHDPPPLPLATPTSSPPAPLADT</sequence>
<name>A0A9Q0E303_9TELE</name>
<protein>
    <submittedName>
        <fullName evidence="2">Uncharacterized protein</fullName>
    </submittedName>
</protein>
<evidence type="ECO:0000313" key="2">
    <source>
        <dbReference type="EMBL" id="KAJ3599670.1"/>
    </source>
</evidence>
<feature type="compositionally biased region" description="Polar residues" evidence="1">
    <location>
        <begin position="42"/>
        <end position="53"/>
    </location>
</feature>
<gene>
    <name evidence="2" type="ORF">NHX12_033626</name>
</gene>
<comment type="caution">
    <text evidence="2">The sequence shown here is derived from an EMBL/GenBank/DDBJ whole genome shotgun (WGS) entry which is preliminary data.</text>
</comment>
<dbReference type="EMBL" id="JANIIK010000048">
    <property type="protein sequence ID" value="KAJ3599670.1"/>
    <property type="molecule type" value="Genomic_DNA"/>
</dbReference>
<feature type="compositionally biased region" description="Pro residues" evidence="1">
    <location>
        <begin position="58"/>
        <end position="78"/>
    </location>
</feature>
<organism evidence="2 3">
    <name type="scientific">Muraenolepis orangiensis</name>
    <name type="common">Patagonian moray cod</name>
    <dbReference type="NCBI Taxonomy" id="630683"/>
    <lineage>
        <taxon>Eukaryota</taxon>
        <taxon>Metazoa</taxon>
        <taxon>Chordata</taxon>
        <taxon>Craniata</taxon>
        <taxon>Vertebrata</taxon>
        <taxon>Euteleostomi</taxon>
        <taxon>Actinopterygii</taxon>
        <taxon>Neopterygii</taxon>
        <taxon>Teleostei</taxon>
        <taxon>Neoteleostei</taxon>
        <taxon>Acanthomorphata</taxon>
        <taxon>Zeiogadaria</taxon>
        <taxon>Gadariae</taxon>
        <taxon>Gadiformes</taxon>
        <taxon>Muraenolepidoidei</taxon>
        <taxon>Muraenolepididae</taxon>
        <taxon>Muraenolepis</taxon>
    </lineage>
</organism>
<proteinExistence type="predicted"/>
<evidence type="ECO:0000256" key="1">
    <source>
        <dbReference type="SAM" id="MobiDB-lite"/>
    </source>
</evidence>
<feature type="compositionally biased region" description="Pro residues" evidence="1">
    <location>
        <begin position="1"/>
        <end position="12"/>
    </location>
</feature>